<protein>
    <recommendedName>
        <fullName evidence="2">GP-PDE domain-containing protein</fullName>
    </recommendedName>
</protein>
<dbReference type="Proteomes" id="UP000680304">
    <property type="component" value="Unassembled WGS sequence"/>
</dbReference>
<dbReference type="Pfam" id="PF06439">
    <property type="entry name" value="3keto-disac_hyd"/>
    <property type="match status" value="1"/>
</dbReference>
<dbReference type="Gene3D" id="3.20.20.190">
    <property type="entry name" value="Phosphatidylinositol (PI) phosphodiesterase"/>
    <property type="match status" value="1"/>
</dbReference>
<dbReference type="InterPro" id="IPR030395">
    <property type="entry name" value="GP_PDE_dom"/>
</dbReference>
<evidence type="ECO:0000313" key="3">
    <source>
        <dbReference type="EMBL" id="GIQ62664.1"/>
    </source>
</evidence>
<dbReference type="PANTHER" id="PTHR46211">
    <property type="entry name" value="GLYCEROPHOSPHORYL DIESTER PHOSPHODIESTERASE"/>
    <property type="match status" value="1"/>
</dbReference>
<proteinExistence type="predicted"/>
<dbReference type="PROSITE" id="PS51704">
    <property type="entry name" value="GP_PDE"/>
    <property type="match status" value="1"/>
</dbReference>
<dbReference type="Gene3D" id="2.60.120.560">
    <property type="entry name" value="Exo-inulinase, domain 1"/>
    <property type="match status" value="2"/>
</dbReference>
<dbReference type="PANTHER" id="PTHR46211:SF14">
    <property type="entry name" value="GLYCEROPHOSPHODIESTER PHOSPHODIESTERASE"/>
    <property type="match status" value="1"/>
</dbReference>
<name>A0ABQ4N387_9BACL</name>
<reference evidence="3 4" key="1">
    <citation type="submission" date="2021-04" db="EMBL/GenBank/DDBJ databases">
        <title>Draft genome sequence of Paenibacillus cisolokensis, LC2-13A.</title>
        <authorList>
            <person name="Uke A."/>
            <person name="Chhe C."/>
            <person name="Baramee S."/>
            <person name="Kosugi A."/>
        </authorList>
    </citation>
    <scope>NUCLEOTIDE SEQUENCE [LARGE SCALE GENOMIC DNA]</scope>
    <source>
        <strain evidence="3 4">LC2-13A</strain>
    </source>
</reference>
<dbReference type="InterPro" id="IPR017946">
    <property type="entry name" value="PLC-like_Pdiesterase_TIM-brl"/>
</dbReference>
<organism evidence="3 4">
    <name type="scientific">Paenibacillus cisolokensis</name>
    <dbReference type="NCBI Taxonomy" id="1658519"/>
    <lineage>
        <taxon>Bacteria</taxon>
        <taxon>Bacillati</taxon>
        <taxon>Bacillota</taxon>
        <taxon>Bacilli</taxon>
        <taxon>Bacillales</taxon>
        <taxon>Paenibacillaceae</taxon>
        <taxon>Paenibacillus</taxon>
    </lineage>
</organism>
<dbReference type="InterPro" id="IPR010502">
    <property type="entry name" value="Carb-bd_dom_fam9"/>
</dbReference>
<dbReference type="Pfam" id="PF06452">
    <property type="entry name" value="CBM9_1"/>
    <property type="match status" value="1"/>
</dbReference>
<keyword evidence="4" id="KW-1185">Reference proteome</keyword>
<evidence type="ECO:0000313" key="4">
    <source>
        <dbReference type="Proteomes" id="UP000680304"/>
    </source>
</evidence>
<accession>A0ABQ4N387</accession>
<comment type="caution">
    <text evidence="3">The sequence shown here is derived from an EMBL/GenBank/DDBJ whole genome shotgun (WGS) entry which is preliminary data.</text>
</comment>
<evidence type="ECO:0000259" key="2">
    <source>
        <dbReference type="PROSITE" id="PS51704"/>
    </source>
</evidence>
<dbReference type="InterPro" id="IPR010496">
    <property type="entry name" value="AL/BT2_dom"/>
</dbReference>
<dbReference type="SUPFAM" id="SSF49344">
    <property type="entry name" value="CBD9-like"/>
    <property type="match status" value="1"/>
</dbReference>
<feature type="domain" description="GP-PDE" evidence="2">
    <location>
        <begin position="1046"/>
        <end position="1287"/>
    </location>
</feature>
<dbReference type="Pfam" id="PF03009">
    <property type="entry name" value="GDPD"/>
    <property type="match status" value="1"/>
</dbReference>
<gene>
    <name evidence="3" type="ORF">PACILC2_12320</name>
</gene>
<feature type="region of interest" description="Disordered" evidence="1">
    <location>
        <begin position="1"/>
        <end position="38"/>
    </location>
</feature>
<evidence type="ECO:0000256" key="1">
    <source>
        <dbReference type="SAM" id="MobiDB-lite"/>
    </source>
</evidence>
<dbReference type="SUPFAM" id="SSF51695">
    <property type="entry name" value="PLC-like phosphodiesterases"/>
    <property type="match status" value="1"/>
</dbReference>
<sequence length="1380" mass="150449">MALGWTTGIGPSGAHAAGTERKTLQASKSAAAPVIDGSPDEPMWQVNEAIAVPFGDGQHQNAAFGMLWDANYLYIAVKAEDDRLVHNGAGYWFEQDNMSLYFDPSLHRSVPFADSDMQIGIVYAPDSSTPGFYFGGAPNHAGKDATRILRAIRTTGDGWTAELAVPWDMLSFDPMKQKKLGFEISVTDRDDPAGPSPFQAWSAYQSESFWNDTSGYGEITLSDTIADGAVNDVLIDENFDGYEAGAVIPNWISGGTDGSPPLTVTRDTYGNGRLTFDGGQAGTEAWTLAPAQWDNYIVEADIRFEEPPGDAGRAGLLFRAAPEGAPPYHEAAIRSDGQFEVAQRKPDNSRNVMDAGQAPPLEPNQAYTYKLRVFDRNVKTYIKAKEDGEFTLLSDRSFDSGLQERGKAGLQASQSAVSFDNFKVTRIFAASLNMDVPETVEALTGPIAPVFAAQFSDGIIEPVAAERVRLYSSDESVVRIIDNRLYPLKEGQATVTAVYDRAETVRTLTVSPSETGAKVVGLKHDRGYLLAVAGQPVDLASLSFEAEYNDMTTGTIAGSELDWASEDDGIEIGHGTLIANRKGIFAVTAAKDGVSLPLTIVAKDAGEPVYVLYEDTFDDVPDGAMPQGWTRIEGTTAAKAAVQAGAFVLDARSAPDNPSRVLLPDYLRQFGDYTIEADVTHIAANDPTRWHSIMYRVQPGNYPYYQMAVRQDATAPNGVEFAERTPANAWSVIEKGPYAEQIMPDKLYRYTVKVRGNRVQQWIGDQLIVDTDQAFAYGKGGIGLQANGSAMKVDNIRVTLQEEPLPPLPADRFVQVTEPQTAIALAPTIAAYPDSWERLTAWAGEPQGRPATVFLHVNAKLQVTDPSGKRAIGTLDEALRTIGTTMIPAFYVRQAGAVDALLEYVGDERIEDAFIVSDKGDLIRRARQANPMLRGIIDYTGHHGLSGKPNTKKLMEIVKKTNGYSAKIALLPEDAATADNVAYLQTRLITVWAQQSDKGKPGTTAAALPVHRLIAAGANGIVTREPERAAEALGIYSAHKTLVRKPLNIGHRGIPALAPENTLEGAVLAYEMGADIVENDIYLTKDGHIVIMHDPTIDRTTNGSGNIEGFTLAELKGFKANKQFPEQYPDARIPTLEQFFKRFKGTDLVHFVEIKSYRPEIVDALANLIEREGVEDQVVIISFNADQLRRVREQMPWVSVGYLTGGYANEANVNKSLRETLKAIQGLNATFNTSYGGLGPNFMEAAKHRGMTIWPWTYRSEADFISYFLYGTYGLTNDYAHWASDWVYGIRPAQTSYKLKVLERTEVSAVAETYKGDSIVVQPEIVLLEGADLVKVEGNSLTGLKPGTAHALLRYTATVGTQSYDLYTQPIAVEVKGGKP</sequence>
<dbReference type="Gene3D" id="2.60.40.1190">
    <property type="match status" value="1"/>
</dbReference>
<dbReference type="EMBL" id="BOVJ01000040">
    <property type="protein sequence ID" value="GIQ62664.1"/>
    <property type="molecule type" value="Genomic_DNA"/>
</dbReference>